<comment type="caution">
    <text evidence="1">The sequence shown here is derived from an EMBL/GenBank/DDBJ whole genome shotgun (WGS) entry which is preliminary data.</text>
</comment>
<evidence type="ECO:0000313" key="1">
    <source>
        <dbReference type="EMBL" id="KAJ3527076.1"/>
    </source>
</evidence>
<proteinExistence type="predicted"/>
<dbReference type="Proteomes" id="UP001148629">
    <property type="component" value="Unassembled WGS sequence"/>
</dbReference>
<dbReference type="EMBL" id="JANRMS010001618">
    <property type="protein sequence ID" value="KAJ3527076.1"/>
    <property type="molecule type" value="Genomic_DNA"/>
</dbReference>
<keyword evidence="2" id="KW-1185">Reference proteome</keyword>
<organism evidence="1 2">
    <name type="scientific">Fusarium decemcellulare</name>
    <dbReference type="NCBI Taxonomy" id="57161"/>
    <lineage>
        <taxon>Eukaryota</taxon>
        <taxon>Fungi</taxon>
        <taxon>Dikarya</taxon>
        <taxon>Ascomycota</taxon>
        <taxon>Pezizomycotina</taxon>
        <taxon>Sordariomycetes</taxon>
        <taxon>Hypocreomycetidae</taxon>
        <taxon>Hypocreales</taxon>
        <taxon>Nectriaceae</taxon>
        <taxon>Fusarium</taxon>
        <taxon>Fusarium decemcellulare species complex</taxon>
    </lineage>
</organism>
<reference evidence="1" key="1">
    <citation type="submission" date="2022-08" db="EMBL/GenBank/DDBJ databases">
        <title>Genome Sequence of Fusarium decemcellulare.</title>
        <authorList>
            <person name="Buettner E."/>
        </authorList>
    </citation>
    <scope>NUCLEOTIDE SEQUENCE</scope>
    <source>
        <strain evidence="1">Babe19</strain>
    </source>
</reference>
<protein>
    <submittedName>
        <fullName evidence="1">Uncharacterized protein</fullName>
    </submittedName>
</protein>
<name>A0ACC1RWA5_9HYPO</name>
<gene>
    <name evidence="1" type="ORF">NM208_g10887</name>
</gene>
<accession>A0ACC1RWA5</accession>
<evidence type="ECO:0000313" key="2">
    <source>
        <dbReference type="Proteomes" id="UP001148629"/>
    </source>
</evidence>
<sequence>MGATVHPAQRRFSCETCRKQKARCHRPNPNEPRCLRCILLDVECTSGQQKRVGRPRRAAQTAKSAAQTGNSPQSGTNDPDITTTEELSSPHANEPPVASLPMDVADELSWSSLFQPTLIPIPMLDRTPDPFPQETQAGAGIDMLSNLPLPASSAQDRPMGDYNDSYDNNSPTINPAFGIPTPNSNSAHGSPPGLATPSSDTYDQTRTSTKPQSVQPVTIGISASEAMVSLSNINIALQLRVNAVETNRASIDFNSITYKDSPLFIDNTTFAGFLMASSQKFLLILLRLKISSASVRQPSISIRHGLLSLPPPVDDSATYGYPSPLSDPLGYLDPQYHSDNQHDLSSSSSLHTSAASEPLLAPLSLLITSIFVQLISLYELTLDHLTTRIDRIAIDPIAPIPDLTFGGLPITEPCTQGLLFAEVNIHQLERIERCLGIDMVPQGGEPGLLSKRQMAVLWNELDENSYRAYGRGAVRPANVRRMLKMVGKTFKQISLSL</sequence>